<dbReference type="STRING" id="1797247.A2419_02680"/>
<comment type="caution">
    <text evidence="3">The sequence shown here is derived from an EMBL/GenBank/DDBJ whole genome shotgun (WGS) entry which is preliminary data.</text>
</comment>
<evidence type="ECO:0000256" key="1">
    <source>
        <dbReference type="SAM" id="MobiDB-lite"/>
    </source>
</evidence>
<dbReference type="AlphaFoldDB" id="A0A1F4Y1U4"/>
<evidence type="ECO:0000313" key="3">
    <source>
        <dbReference type="EMBL" id="OGC87919.1"/>
    </source>
</evidence>
<feature type="compositionally biased region" description="Low complexity" evidence="1">
    <location>
        <begin position="66"/>
        <end position="76"/>
    </location>
</feature>
<name>A0A1F4Y1U4_9BACT</name>
<gene>
    <name evidence="3" type="ORF">A2419_02680</name>
</gene>
<feature type="chain" id="PRO_5009515516" evidence="2">
    <location>
        <begin position="24"/>
        <end position="278"/>
    </location>
</feature>
<reference evidence="3 4" key="1">
    <citation type="journal article" date="2016" name="Nat. Commun.">
        <title>Thousands of microbial genomes shed light on interconnected biogeochemical processes in an aquifer system.</title>
        <authorList>
            <person name="Anantharaman K."/>
            <person name="Brown C.T."/>
            <person name="Hug L.A."/>
            <person name="Sharon I."/>
            <person name="Castelle C.J."/>
            <person name="Probst A.J."/>
            <person name="Thomas B.C."/>
            <person name="Singh A."/>
            <person name="Wilkins M.J."/>
            <person name="Karaoz U."/>
            <person name="Brodie E.L."/>
            <person name="Williams K.H."/>
            <person name="Hubbard S.S."/>
            <person name="Banfield J.F."/>
        </authorList>
    </citation>
    <scope>NUCLEOTIDE SEQUENCE [LARGE SCALE GENOMIC DNA]</scope>
</reference>
<feature type="region of interest" description="Disordered" evidence="1">
    <location>
        <begin position="49"/>
        <end position="82"/>
    </location>
</feature>
<proteinExistence type="predicted"/>
<feature type="signal peptide" evidence="2">
    <location>
        <begin position="1"/>
        <end position="23"/>
    </location>
</feature>
<keyword evidence="2" id="KW-0732">Signal</keyword>
<organism evidence="3 4">
    <name type="scientific">Candidatus Adlerbacteria bacterium RIFOXYC1_FULL_48_26</name>
    <dbReference type="NCBI Taxonomy" id="1797247"/>
    <lineage>
        <taxon>Bacteria</taxon>
        <taxon>Candidatus Adleribacteriota</taxon>
    </lineage>
</organism>
<dbReference type="EMBL" id="MEXB01000016">
    <property type="protein sequence ID" value="OGC87919.1"/>
    <property type="molecule type" value="Genomic_DNA"/>
</dbReference>
<feature type="compositionally biased region" description="Low complexity" evidence="1">
    <location>
        <begin position="112"/>
        <end position="125"/>
    </location>
</feature>
<feature type="region of interest" description="Disordered" evidence="1">
    <location>
        <begin position="106"/>
        <end position="125"/>
    </location>
</feature>
<evidence type="ECO:0000256" key="2">
    <source>
        <dbReference type="SAM" id="SignalP"/>
    </source>
</evidence>
<protein>
    <submittedName>
        <fullName evidence="3">Uncharacterized protein</fullName>
    </submittedName>
</protein>
<accession>A0A1F4Y1U4</accession>
<evidence type="ECO:0000313" key="4">
    <source>
        <dbReference type="Proteomes" id="UP000176568"/>
    </source>
</evidence>
<dbReference type="Proteomes" id="UP000176568">
    <property type="component" value="Unassembled WGS sequence"/>
</dbReference>
<sequence>MFKRIALAALAVVSLFASASANAQGGTPSDVTLNARVLGSYRCTVENGKPATPGNGWCKRKGTTTASQPPAVASVSPPMPAPQGQVAAPNFAPIDPDTQAFLDEQRRKDAAATKPAPVAASAAPVSRPARVHAPVAAPAPQAAPAPVASATGGCWIKHPLSKTALVELMQMDTAAAAWNANMCMTPETWVRAFERMQNWESASSVTSFGSSFLALKEKDCKDDDLKNMVFVSPTGQKTPAGKCQENEILLVSTSTYKPVFALVARQPLVVKDALFKNP</sequence>